<keyword evidence="2 4" id="KW-0863">Zinc-finger</keyword>
<dbReference type="InterPro" id="IPR017441">
    <property type="entry name" value="Protein_kinase_ATP_BS"/>
</dbReference>
<dbReference type="PROSITE" id="PS50135">
    <property type="entry name" value="ZF_ZZ_2"/>
    <property type="match status" value="2"/>
</dbReference>
<dbReference type="PROSITE" id="PS00109">
    <property type="entry name" value="PROTEIN_KINASE_TYR"/>
    <property type="match status" value="1"/>
</dbReference>
<feature type="domain" description="ZZ-type" evidence="8">
    <location>
        <begin position="131"/>
        <end position="190"/>
    </location>
</feature>
<feature type="domain" description="ZZ-type" evidence="8">
    <location>
        <begin position="219"/>
        <end position="277"/>
    </location>
</feature>
<reference evidence="9" key="1">
    <citation type="submission" date="2021-02" db="EMBL/GenBank/DDBJ databases">
        <authorList>
            <person name="Nowell W R."/>
        </authorList>
    </citation>
    <scope>NUCLEOTIDE SEQUENCE</scope>
</reference>
<dbReference type="GO" id="GO:0005524">
    <property type="term" value="F:ATP binding"/>
    <property type="evidence" value="ECO:0007669"/>
    <property type="project" value="UniProtKB-UniRule"/>
</dbReference>
<dbReference type="InterPro" id="IPR000719">
    <property type="entry name" value="Prot_kinase_dom"/>
</dbReference>
<gene>
    <name evidence="9" type="ORF">QYT958_LOCUS23091</name>
</gene>
<evidence type="ECO:0000259" key="8">
    <source>
        <dbReference type="PROSITE" id="PS50135"/>
    </source>
</evidence>
<dbReference type="CDD" id="cd00180">
    <property type="entry name" value="PKc"/>
    <property type="match status" value="1"/>
</dbReference>
<dbReference type="Pfam" id="PF00569">
    <property type="entry name" value="ZZ"/>
    <property type="match status" value="2"/>
</dbReference>
<dbReference type="InterPro" id="IPR008266">
    <property type="entry name" value="Tyr_kinase_AS"/>
</dbReference>
<sequence>MFNNLRDAFLDKLDEVRSEESSCTIRWQDTNRVEVIEQQYIRVPSSQSPEINKTYAIVIDGKKRYGIVLAQGTRQHCESVLHKISPHQQSDQSEEASSGKLLNHIDNLFLISVLAKLVNRSHSVDTDEDYTHDTKCSGCGRNPICQVDRYHCLECSSPTYDLCGRCFEKRCQTGKHLSGHAMAHFKLPNEILGIHFNNIDAEVTLNKLKQLDTLRNEQHNGIKCDGVCHQTSIIGLRFKCDTCPKYDLCEPCAITKRVCTKNHEKDHPLILTSNRVMPKIDPDEIEMGEILGRGGFGYVCKAIWRPKNRQVACKVIEISSESSSSELLQRSFLLELAAYRELSGAYILRTYGYGNRKLPATHSHGPKTQFLILMELMGRGSLQNLLERQPHKLSLRRKLAMSRQIASGMRRIHQHGMVHRDIRPDNILITDDYIAKIGDMGIARSLDPSGQQTQIGCVEFMPPEFFIGASSDGHVKCDEKLDIYTYGLTLNQLFTEAMHDFRFAAPLPRVTLTKTSPIFYDEIILRCLDSDSKRRPTAVEIEKTLQFYEEAFLGTMHSDSYSRMNTKQKDQVFIEFYEKNKIPIQRFNKIPIQRFVKEKFPQEFIKEIPVELSNKQKQSRTPDDEHSTDACRVN</sequence>
<dbReference type="PANTHER" id="PTHR44329">
    <property type="entry name" value="SERINE/THREONINE-PROTEIN KINASE TNNI3K-RELATED"/>
    <property type="match status" value="1"/>
</dbReference>
<proteinExistence type="predicted"/>
<dbReference type="InterPro" id="IPR000433">
    <property type="entry name" value="Znf_ZZ"/>
</dbReference>
<dbReference type="AlphaFoldDB" id="A0A821NMV0"/>
<evidence type="ECO:0000313" key="9">
    <source>
        <dbReference type="EMBL" id="CAF4787683.1"/>
    </source>
</evidence>
<evidence type="ECO:0000256" key="3">
    <source>
        <dbReference type="ARBA" id="ARBA00022833"/>
    </source>
</evidence>
<protein>
    <submittedName>
        <fullName evidence="9">Uncharacterized protein</fullName>
    </submittedName>
</protein>
<dbReference type="GO" id="GO:0004674">
    <property type="term" value="F:protein serine/threonine kinase activity"/>
    <property type="evidence" value="ECO:0007669"/>
    <property type="project" value="TreeGrafter"/>
</dbReference>
<evidence type="ECO:0000259" key="7">
    <source>
        <dbReference type="PROSITE" id="PS50011"/>
    </source>
</evidence>
<evidence type="ECO:0000313" key="10">
    <source>
        <dbReference type="Proteomes" id="UP000663848"/>
    </source>
</evidence>
<name>A0A821NMV0_9BILA</name>
<evidence type="ECO:0000256" key="6">
    <source>
        <dbReference type="SAM" id="MobiDB-lite"/>
    </source>
</evidence>
<comment type="caution">
    <text evidence="9">The sequence shown here is derived from an EMBL/GenBank/DDBJ whole genome shotgun (WGS) entry which is preliminary data.</text>
</comment>
<keyword evidence="5" id="KW-0067">ATP-binding</keyword>
<evidence type="ECO:0000256" key="1">
    <source>
        <dbReference type="ARBA" id="ARBA00022723"/>
    </source>
</evidence>
<dbReference type="SUPFAM" id="SSF56112">
    <property type="entry name" value="Protein kinase-like (PK-like)"/>
    <property type="match status" value="1"/>
</dbReference>
<evidence type="ECO:0000256" key="2">
    <source>
        <dbReference type="ARBA" id="ARBA00022771"/>
    </source>
</evidence>
<dbReference type="SMART" id="SM00291">
    <property type="entry name" value="ZnF_ZZ"/>
    <property type="match status" value="2"/>
</dbReference>
<dbReference type="GO" id="GO:0008270">
    <property type="term" value="F:zinc ion binding"/>
    <property type="evidence" value="ECO:0007669"/>
    <property type="project" value="UniProtKB-KW"/>
</dbReference>
<accession>A0A821NMV0</accession>
<dbReference type="Pfam" id="PF07714">
    <property type="entry name" value="PK_Tyr_Ser-Thr"/>
    <property type="match status" value="1"/>
</dbReference>
<dbReference type="InterPro" id="IPR011009">
    <property type="entry name" value="Kinase-like_dom_sf"/>
</dbReference>
<evidence type="ECO:0000256" key="4">
    <source>
        <dbReference type="PROSITE-ProRule" id="PRU00228"/>
    </source>
</evidence>
<dbReference type="Gene3D" id="1.10.510.10">
    <property type="entry name" value="Transferase(Phosphotransferase) domain 1"/>
    <property type="match status" value="1"/>
</dbReference>
<dbReference type="InterPro" id="IPR001245">
    <property type="entry name" value="Ser-Thr/Tyr_kinase_cat_dom"/>
</dbReference>
<evidence type="ECO:0000256" key="5">
    <source>
        <dbReference type="PROSITE-ProRule" id="PRU10141"/>
    </source>
</evidence>
<dbReference type="InterPro" id="IPR043145">
    <property type="entry name" value="Znf_ZZ_sf"/>
</dbReference>
<dbReference type="GO" id="GO:0004713">
    <property type="term" value="F:protein tyrosine kinase activity"/>
    <property type="evidence" value="ECO:0007669"/>
    <property type="project" value="InterPro"/>
</dbReference>
<dbReference type="InterPro" id="IPR051681">
    <property type="entry name" value="Ser/Thr_Kinases-Pseudokinases"/>
</dbReference>
<feature type="compositionally biased region" description="Basic and acidic residues" evidence="6">
    <location>
        <begin position="620"/>
        <end position="634"/>
    </location>
</feature>
<dbReference type="PROSITE" id="PS50011">
    <property type="entry name" value="PROTEIN_KINASE_DOM"/>
    <property type="match status" value="1"/>
</dbReference>
<feature type="region of interest" description="Disordered" evidence="6">
    <location>
        <begin position="611"/>
        <end position="634"/>
    </location>
</feature>
<dbReference type="InterPro" id="IPR020635">
    <property type="entry name" value="Tyr_kinase_cat_dom"/>
</dbReference>
<organism evidence="9 10">
    <name type="scientific">Rotaria socialis</name>
    <dbReference type="NCBI Taxonomy" id="392032"/>
    <lineage>
        <taxon>Eukaryota</taxon>
        <taxon>Metazoa</taxon>
        <taxon>Spiralia</taxon>
        <taxon>Gnathifera</taxon>
        <taxon>Rotifera</taxon>
        <taxon>Eurotatoria</taxon>
        <taxon>Bdelloidea</taxon>
        <taxon>Philodinida</taxon>
        <taxon>Philodinidae</taxon>
        <taxon>Rotaria</taxon>
    </lineage>
</organism>
<keyword evidence="1" id="KW-0479">Metal-binding</keyword>
<dbReference type="PROSITE" id="PS00107">
    <property type="entry name" value="PROTEIN_KINASE_ATP"/>
    <property type="match status" value="1"/>
</dbReference>
<dbReference type="SMART" id="SM00219">
    <property type="entry name" value="TyrKc"/>
    <property type="match status" value="1"/>
</dbReference>
<feature type="binding site" evidence="5">
    <location>
        <position position="314"/>
    </location>
    <ligand>
        <name>ATP</name>
        <dbReference type="ChEBI" id="CHEBI:30616"/>
    </ligand>
</feature>
<dbReference type="EMBL" id="CAJOBR010004590">
    <property type="protein sequence ID" value="CAF4787683.1"/>
    <property type="molecule type" value="Genomic_DNA"/>
</dbReference>
<dbReference type="Gene3D" id="3.30.60.90">
    <property type="match status" value="2"/>
</dbReference>
<keyword evidence="3" id="KW-0862">Zinc</keyword>
<dbReference type="PANTHER" id="PTHR44329:SF214">
    <property type="entry name" value="PROTEIN KINASE DOMAIN-CONTAINING PROTEIN"/>
    <property type="match status" value="1"/>
</dbReference>
<dbReference type="Proteomes" id="UP000663848">
    <property type="component" value="Unassembled WGS sequence"/>
</dbReference>
<dbReference type="SUPFAM" id="SSF57850">
    <property type="entry name" value="RING/U-box"/>
    <property type="match status" value="2"/>
</dbReference>
<keyword evidence="5" id="KW-0547">Nucleotide-binding</keyword>
<feature type="domain" description="Protein kinase" evidence="7">
    <location>
        <begin position="285"/>
        <end position="553"/>
    </location>
</feature>